<accession>A0AAV2HT81</accession>
<keyword evidence="4" id="KW-1185">Reference proteome</keyword>
<organism evidence="3 4">
    <name type="scientific">Lymnaea stagnalis</name>
    <name type="common">Great pond snail</name>
    <name type="synonym">Helix stagnalis</name>
    <dbReference type="NCBI Taxonomy" id="6523"/>
    <lineage>
        <taxon>Eukaryota</taxon>
        <taxon>Metazoa</taxon>
        <taxon>Spiralia</taxon>
        <taxon>Lophotrochozoa</taxon>
        <taxon>Mollusca</taxon>
        <taxon>Gastropoda</taxon>
        <taxon>Heterobranchia</taxon>
        <taxon>Euthyneura</taxon>
        <taxon>Panpulmonata</taxon>
        <taxon>Hygrophila</taxon>
        <taxon>Lymnaeoidea</taxon>
        <taxon>Lymnaeidae</taxon>
        <taxon>Lymnaea</taxon>
    </lineage>
</organism>
<comment type="caution">
    <text evidence="3">The sequence shown here is derived from an EMBL/GenBank/DDBJ whole genome shotgun (WGS) entry which is preliminary data.</text>
</comment>
<feature type="chain" id="PRO_5043931877" evidence="2">
    <location>
        <begin position="16"/>
        <end position="514"/>
    </location>
</feature>
<evidence type="ECO:0000313" key="4">
    <source>
        <dbReference type="Proteomes" id="UP001497497"/>
    </source>
</evidence>
<name>A0AAV2HT81_LYMST</name>
<evidence type="ECO:0000313" key="3">
    <source>
        <dbReference type="EMBL" id="CAL1535511.1"/>
    </source>
</evidence>
<sequence length="514" mass="58779">MRLLLVFLLVPMVLAGDFAKLWTEVEDKLREKGLGVDTRDDTKGVKSKAWGRQGIELWEKEKSKGWGDEKSKVWGDDTSKVWGDDTSKVWGDEKSKGWGDDTSKVWGDDKSKGWGDNKSKGWGDDKSKGLGNDKSKGWGDDKSKGWGDDKSKGWGDDKSKGWGDEKSKDWGDDKSKGWEDNKSKGWGDDKSKSWGDEKSKGWGDEKSKGWGDDKSKGWGDDKSKGWGDDKSKGWGDDKSNGWGDDKSKGWGDEKTKGWGDDKSNDRENKPKNDQDEGLGFEQKKALFGQFREWLQTQDRHDAAQEEYAAQEEDQQFMARNVQKFKDYLKRKEFQESQEREAKQAIYKQMEKIHIKKLLTEKLTDLSHEYNEQKLDFIFSITGHFLQFCKCDSSRDVLERVEAGTFGSPNCGSDAGGQVVPDKFDIDRLNFSMPNSSLSEYMNDPAKKKEKIKWFANLEREEQLKFVLNEYIALMCSSAKQLTTLLQHVEPELAAYKTEKNACAWKPKYTEQFPL</sequence>
<gene>
    <name evidence="3" type="ORF">GSLYS_00009471001</name>
</gene>
<feature type="region of interest" description="Disordered" evidence="1">
    <location>
        <begin position="61"/>
        <end position="279"/>
    </location>
</feature>
<protein>
    <submittedName>
        <fullName evidence="3">Uncharacterized protein</fullName>
    </submittedName>
</protein>
<reference evidence="3 4" key="1">
    <citation type="submission" date="2024-04" db="EMBL/GenBank/DDBJ databases">
        <authorList>
            <consortium name="Genoscope - CEA"/>
            <person name="William W."/>
        </authorList>
    </citation>
    <scope>NUCLEOTIDE SEQUENCE [LARGE SCALE GENOMIC DNA]</scope>
</reference>
<dbReference type="AlphaFoldDB" id="A0AAV2HT81"/>
<evidence type="ECO:0000256" key="2">
    <source>
        <dbReference type="SAM" id="SignalP"/>
    </source>
</evidence>
<dbReference type="EMBL" id="CAXITT010000204">
    <property type="protein sequence ID" value="CAL1535511.1"/>
    <property type="molecule type" value="Genomic_DNA"/>
</dbReference>
<dbReference type="Proteomes" id="UP001497497">
    <property type="component" value="Unassembled WGS sequence"/>
</dbReference>
<feature type="compositionally biased region" description="Basic and acidic residues" evidence="1">
    <location>
        <begin position="61"/>
        <end position="274"/>
    </location>
</feature>
<evidence type="ECO:0000256" key="1">
    <source>
        <dbReference type="SAM" id="MobiDB-lite"/>
    </source>
</evidence>
<proteinExistence type="predicted"/>
<feature type="signal peptide" evidence="2">
    <location>
        <begin position="1"/>
        <end position="15"/>
    </location>
</feature>
<keyword evidence="2" id="KW-0732">Signal</keyword>